<proteinExistence type="predicted"/>
<sequence length="427" mass="48745">MNLSQRRYGGVSLTVLLQTVIVLALLQQSEGIQAAEKEYVDKGFAAGKEILDYINNKDFAKTLTKLTGAIAPFLGALGPFLGFVLAFIPSQDSAELAYMKKMMGQIDNRFNVIDNRFNDIERLIDWTKVAVNFGQIEQNINAMHSQYITLYSTNQPSENAKQLFIINYNSVYQLSALKLYQAITQTHGTFQENLGKSVMRYTANDRKKTQEFLLGTLRLLLQAVEIEIAYYYVSGFEKLAETNTELWNTRIQEVKRNFEAIDKAVKNKYLDQSAKDIKEFSANKYGQSNERFVKDGYDMLKQKYYWRDWFVVAYNLKTASTANMCGGQRMFDKDGRHFVTSSVESNHSKKGRATLKKRLDSLGSYAYTKNWVGKKSARDTSEVFDKIDKSGTCSLVVLKKNNGAWWIGLPDRYAHVDNGYQDLLLFA</sequence>
<dbReference type="InterPro" id="IPR039051">
    <property type="entry name" value="SE-CTX-like"/>
</dbReference>
<organism evidence="1 2">
    <name type="scientific">Owenia fusiformis</name>
    <name type="common">Polychaete worm</name>
    <dbReference type="NCBI Taxonomy" id="6347"/>
    <lineage>
        <taxon>Eukaryota</taxon>
        <taxon>Metazoa</taxon>
        <taxon>Spiralia</taxon>
        <taxon>Lophotrochozoa</taxon>
        <taxon>Annelida</taxon>
        <taxon>Polychaeta</taxon>
        <taxon>Sedentaria</taxon>
        <taxon>Canalipalpata</taxon>
        <taxon>Sabellida</taxon>
        <taxon>Oweniida</taxon>
        <taxon>Oweniidae</taxon>
        <taxon>Owenia</taxon>
    </lineage>
</organism>
<dbReference type="Proteomes" id="UP000749559">
    <property type="component" value="Unassembled WGS sequence"/>
</dbReference>
<dbReference type="PANTHER" id="PTHR40472">
    <property type="entry name" value="RICIN B-TYPE LECTIN DOMAIN-CONTAINING PROTEIN"/>
    <property type="match status" value="1"/>
</dbReference>
<gene>
    <name evidence="1" type="ORF">OFUS_LOCUS26135</name>
</gene>
<evidence type="ECO:0000313" key="1">
    <source>
        <dbReference type="EMBL" id="CAH1802460.1"/>
    </source>
</evidence>
<evidence type="ECO:0000313" key="2">
    <source>
        <dbReference type="Proteomes" id="UP000749559"/>
    </source>
</evidence>
<name>A0A8J1TM98_OWEFU</name>
<comment type="caution">
    <text evidence="1">The sequence shown here is derived from an EMBL/GenBank/DDBJ whole genome shotgun (WGS) entry which is preliminary data.</text>
</comment>
<dbReference type="PANTHER" id="PTHR40472:SF11">
    <property type="entry name" value="RAPUNZEL 3-RELATED"/>
    <property type="match status" value="1"/>
</dbReference>
<dbReference type="OrthoDB" id="6056206at2759"/>
<dbReference type="AlphaFoldDB" id="A0A8J1TM98"/>
<accession>A0A8J1TM98</accession>
<reference evidence="1" key="1">
    <citation type="submission" date="2022-03" db="EMBL/GenBank/DDBJ databases">
        <authorList>
            <person name="Martin C."/>
        </authorList>
    </citation>
    <scope>NUCLEOTIDE SEQUENCE</scope>
</reference>
<protein>
    <submittedName>
        <fullName evidence="1">Uncharacterized protein</fullName>
    </submittedName>
</protein>
<keyword evidence="2" id="KW-1185">Reference proteome</keyword>
<dbReference type="EMBL" id="CAIIXF020000012">
    <property type="protein sequence ID" value="CAH1802460.1"/>
    <property type="molecule type" value="Genomic_DNA"/>
</dbReference>